<dbReference type="PANTHER" id="PTHR48018">
    <property type="entry name" value="OLFACTORY RECEPTOR"/>
    <property type="match status" value="1"/>
</dbReference>
<keyword evidence="4" id="KW-0716">Sensory transduction</keyword>
<feature type="transmembrane region" description="Helical" evidence="13">
    <location>
        <begin position="60"/>
        <end position="78"/>
    </location>
</feature>
<keyword evidence="8 12" id="KW-0297">G-protein coupled receptor</keyword>
<dbReference type="EMBL" id="KN124308">
    <property type="protein sequence ID" value="KFO21749.1"/>
    <property type="molecule type" value="Genomic_DNA"/>
</dbReference>
<dbReference type="GO" id="GO:0005886">
    <property type="term" value="C:plasma membrane"/>
    <property type="evidence" value="ECO:0007669"/>
    <property type="project" value="UniProtKB-SubCell"/>
</dbReference>
<dbReference type="Gene3D" id="1.20.1070.10">
    <property type="entry name" value="Rhodopsin 7-helix transmembrane proteins"/>
    <property type="match status" value="2"/>
</dbReference>
<dbReference type="CDD" id="cd15413">
    <property type="entry name" value="7tmA_OR8K-like"/>
    <property type="match status" value="1"/>
</dbReference>
<feature type="transmembrane region" description="Helical" evidence="13">
    <location>
        <begin position="197"/>
        <end position="226"/>
    </location>
</feature>
<keyword evidence="6" id="KW-0552">Olfaction</keyword>
<dbReference type="FunFam" id="1.20.1070.10:FF:000004">
    <property type="entry name" value="Olfactory receptor"/>
    <property type="match status" value="2"/>
</dbReference>
<comment type="similarity">
    <text evidence="2 12">Belongs to the G-protein coupled receptor 1 family.</text>
</comment>
<evidence type="ECO:0000313" key="15">
    <source>
        <dbReference type="EMBL" id="KFO21749.1"/>
    </source>
</evidence>
<accession>A0A091CRA8</accession>
<evidence type="ECO:0000256" key="8">
    <source>
        <dbReference type="ARBA" id="ARBA00023040"/>
    </source>
</evidence>
<keyword evidence="7 13" id="KW-1133">Transmembrane helix</keyword>
<evidence type="ECO:0000256" key="4">
    <source>
        <dbReference type="ARBA" id="ARBA00022606"/>
    </source>
</evidence>
<feature type="transmembrane region" description="Helical" evidence="13">
    <location>
        <begin position="140"/>
        <end position="158"/>
    </location>
</feature>
<gene>
    <name evidence="15" type="ORF">H920_16861</name>
</gene>
<feature type="transmembrane region" description="Helical" evidence="13">
    <location>
        <begin position="27"/>
        <end position="48"/>
    </location>
</feature>
<keyword evidence="3" id="KW-1003">Cell membrane</keyword>
<keyword evidence="9 13" id="KW-0472">Membrane</keyword>
<dbReference type="InterPro" id="IPR000725">
    <property type="entry name" value="Olfact_rcpt"/>
</dbReference>
<keyword evidence="11 12" id="KW-0807">Transducer</keyword>
<dbReference type="Pfam" id="PF13853">
    <property type="entry name" value="7tm_4"/>
    <property type="match status" value="1"/>
</dbReference>
<reference evidence="15 16" key="1">
    <citation type="submission" date="2013-11" db="EMBL/GenBank/DDBJ databases">
        <title>The Damaraland mole rat (Fukomys damarensis) genome and evolution of African mole rats.</title>
        <authorList>
            <person name="Gladyshev V.N."/>
            <person name="Fang X."/>
        </authorList>
    </citation>
    <scope>NUCLEOTIDE SEQUENCE [LARGE SCALE GENOMIC DNA]</scope>
    <source>
        <tissue evidence="15">Liver</tissue>
    </source>
</reference>
<feature type="domain" description="G-protein coupled receptors family 1 profile" evidence="14">
    <location>
        <begin position="41"/>
        <end position="290"/>
    </location>
</feature>
<keyword evidence="16" id="KW-1185">Reference proteome</keyword>
<keyword evidence="10 12" id="KW-0675">Receptor</keyword>
<sequence>MAQRNCTQATEFILAGLTDRQELKMPLFTAFLSIYVFTVLGNLGLILVIRTDARLSTPMYFFLSNLAFVDFCYSSVVTPKMLGNFLYQRNVVSFPACAAQLGCFLTFMVSECLLLASMAYDRYVAICDPLLYMVRMSPGLCIQLVALPYGYSFLMALFHTTLTFRLCYCRSNVVNHFYCDDMPLLRLTCSDTRSKQLWVLTCAGITFISSVLTVFVSYVFIISAILRMRSAEGRRKAFSTCGSHMLAVTIFYGTLIFMYLQPSSRHSLDTDKMASVFYTMIIPMLNPLIYSLRNKEMLGNFLYQRNVVSFPACAAQLGCFLTFMVSECLLLASMAYDRYVAICDPLLYMVRMSPGLCIQLVALPYGYSFLMALFHTTLTFRLCYCRSNVVNHFYCDDMPLLRLTCSDTRSKQLWVLTCAGITFISSVLTVFVSYVFIISAILRMRSAEGRRKAFSTCGSHMLAVTIFYGTLIFMYLQPSSRHSLDTDKMASVFYTMIIPMLNPLIYSLRNKEVKEALKKAVSRSKQACVLVKLRK</sequence>
<evidence type="ECO:0000256" key="9">
    <source>
        <dbReference type="ARBA" id="ARBA00023136"/>
    </source>
</evidence>
<keyword evidence="5 12" id="KW-0812">Transmembrane</keyword>
<dbReference type="eggNOG" id="ENOG502RF3K">
    <property type="taxonomic scope" value="Eukaryota"/>
</dbReference>
<feature type="transmembrane region" description="Helical" evidence="13">
    <location>
        <begin position="273"/>
        <end position="292"/>
    </location>
</feature>
<name>A0A091CRA8_FUKDA</name>
<dbReference type="FunFam" id="1.10.1220.70:FF:000001">
    <property type="entry name" value="Olfactory receptor"/>
    <property type="match status" value="2"/>
</dbReference>
<evidence type="ECO:0000256" key="6">
    <source>
        <dbReference type="ARBA" id="ARBA00022725"/>
    </source>
</evidence>
<evidence type="ECO:0000256" key="10">
    <source>
        <dbReference type="ARBA" id="ARBA00023170"/>
    </source>
</evidence>
<dbReference type="Proteomes" id="UP000028990">
    <property type="component" value="Unassembled WGS sequence"/>
</dbReference>
<evidence type="ECO:0000259" key="14">
    <source>
        <dbReference type="PROSITE" id="PS50262"/>
    </source>
</evidence>
<organism evidence="15 16">
    <name type="scientific">Fukomys damarensis</name>
    <name type="common">Damaraland mole rat</name>
    <name type="synonym">Cryptomys damarensis</name>
    <dbReference type="NCBI Taxonomy" id="885580"/>
    <lineage>
        <taxon>Eukaryota</taxon>
        <taxon>Metazoa</taxon>
        <taxon>Chordata</taxon>
        <taxon>Craniata</taxon>
        <taxon>Vertebrata</taxon>
        <taxon>Euteleostomi</taxon>
        <taxon>Mammalia</taxon>
        <taxon>Eutheria</taxon>
        <taxon>Euarchontoglires</taxon>
        <taxon>Glires</taxon>
        <taxon>Rodentia</taxon>
        <taxon>Hystricomorpha</taxon>
        <taxon>Bathyergidae</taxon>
        <taxon>Fukomys</taxon>
    </lineage>
</organism>
<evidence type="ECO:0000256" key="3">
    <source>
        <dbReference type="ARBA" id="ARBA00022475"/>
    </source>
</evidence>
<feature type="transmembrane region" description="Helical" evidence="13">
    <location>
        <begin position="413"/>
        <end position="442"/>
    </location>
</feature>
<evidence type="ECO:0000256" key="5">
    <source>
        <dbReference type="ARBA" id="ARBA00022692"/>
    </source>
</evidence>
<evidence type="ECO:0000256" key="1">
    <source>
        <dbReference type="ARBA" id="ARBA00004651"/>
    </source>
</evidence>
<dbReference type="GO" id="GO:0004984">
    <property type="term" value="F:olfactory receptor activity"/>
    <property type="evidence" value="ECO:0007669"/>
    <property type="project" value="InterPro"/>
</dbReference>
<evidence type="ECO:0000256" key="2">
    <source>
        <dbReference type="ARBA" id="ARBA00010663"/>
    </source>
</evidence>
<evidence type="ECO:0000256" key="13">
    <source>
        <dbReference type="SAM" id="Phobius"/>
    </source>
</evidence>
<dbReference type="Pfam" id="PF00001">
    <property type="entry name" value="7tm_1"/>
    <property type="match status" value="1"/>
</dbReference>
<dbReference type="InterPro" id="IPR017452">
    <property type="entry name" value="GPCR_Rhodpsn_7TM"/>
</dbReference>
<feature type="transmembrane region" description="Helical" evidence="13">
    <location>
        <begin position="454"/>
        <end position="477"/>
    </location>
</feature>
<feature type="domain" description="G-protein coupled receptors family 1 profile" evidence="14">
    <location>
        <begin position="313"/>
        <end position="506"/>
    </location>
</feature>
<feature type="transmembrane region" description="Helical" evidence="13">
    <location>
        <begin position="98"/>
        <end position="120"/>
    </location>
</feature>
<feature type="transmembrane region" description="Helical" evidence="13">
    <location>
        <begin position="238"/>
        <end position="261"/>
    </location>
</feature>
<dbReference type="PROSITE" id="PS00237">
    <property type="entry name" value="G_PROTEIN_RECEP_F1_1"/>
    <property type="match status" value="2"/>
</dbReference>
<proteinExistence type="inferred from homology"/>
<dbReference type="AlphaFoldDB" id="A0A091CRA8"/>
<comment type="subcellular location">
    <subcellularLocation>
        <location evidence="1">Cell membrane</location>
        <topology evidence="1">Multi-pass membrane protein</topology>
    </subcellularLocation>
</comment>
<evidence type="ECO:0000256" key="11">
    <source>
        <dbReference type="ARBA" id="ARBA00023224"/>
    </source>
</evidence>
<dbReference type="GO" id="GO:0004930">
    <property type="term" value="F:G protein-coupled receptor activity"/>
    <property type="evidence" value="ECO:0007669"/>
    <property type="project" value="UniProtKB-KW"/>
</dbReference>
<dbReference type="SUPFAM" id="SSF81321">
    <property type="entry name" value="Family A G protein-coupled receptor-like"/>
    <property type="match status" value="2"/>
</dbReference>
<feature type="transmembrane region" description="Helical" evidence="13">
    <location>
        <begin position="489"/>
        <end position="508"/>
    </location>
</feature>
<evidence type="ECO:0000256" key="7">
    <source>
        <dbReference type="ARBA" id="ARBA00022989"/>
    </source>
</evidence>
<evidence type="ECO:0000313" key="16">
    <source>
        <dbReference type="Proteomes" id="UP000028990"/>
    </source>
</evidence>
<dbReference type="PROSITE" id="PS50262">
    <property type="entry name" value="G_PROTEIN_RECEP_F1_2"/>
    <property type="match status" value="2"/>
</dbReference>
<evidence type="ECO:0000256" key="12">
    <source>
        <dbReference type="RuleBase" id="RU000688"/>
    </source>
</evidence>
<dbReference type="InterPro" id="IPR000276">
    <property type="entry name" value="GPCR_Rhodpsn"/>
</dbReference>
<dbReference type="PRINTS" id="PR00237">
    <property type="entry name" value="GPCRRHODOPSN"/>
</dbReference>
<dbReference type="PRINTS" id="PR00245">
    <property type="entry name" value="OLFACTORYR"/>
</dbReference>
<protein>
    <submittedName>
        <fullName evidence="15">Olfactory receptor 1044</fullName>
    </submittedName>
</protein>